<reference evidence="3 4" key="1">
    <citation type="submission" date="2021-04" db="EMBL/GenBank/DDBJ databases">
        <title>The genome sequence of type strain Ideonella paludis KCTC 32238.</title>
        <authorList>
            <person name="Liu Y."/>
        </authorList>
    </citation>
    <scope>NUCLEOTIDE SEQUENCE [LARGE SCALE GENOMIC DNA]</scope>
    <source>
        <strain evidence="3 4">KCTC 32238</strain>
    </source>
</reference>
<dbReference type="PROSITE" id="PS50404">
    <property type="entry name" value="GST_NTER"/>
    <property type="match status" value="1"/>
</dbReference>
<dbReference type="InterPro" id="IPR050983">
    <property type="entry name" value="GST_Omega/HSP26"/>
</dbReference>
<evidence type="ECO:0000313" key="3">
    <source>
        <dbReference type="EMBL" id="MBQ0934275.1"/>
    </source>
</evidence>
<evidence type="ECO:0000259" key="2">
    <source>
        <dbReference type="PROSITE" id="PS50405"/>
    </source>
</evidence>
<feature type="domain" description="GST N-terminal" evidence="1">
    <location>
        <begin position="1"/>
        <end position="78"/>
    </location>
</feature>
<dbReference type="InterPro" id="IPR036282">
    <property type="entry name" value="Glutathione-S-Trfase_C_sf"/>
</dbReference>
<dbReference type="PANTHER" id="PTHR43968:SF6">
    <property type="entry name" value="GLUTATHIONE S-TRANSFERASE OMEGA"/>
    <property type="match status" value="1"/>
</dbReference>
<dbReference type="SUPFAM" id="SSF47616">
    <property type="entry name" value="GST C-terminal domain-like"/>
    <property type="match status" value="1"/>
</dbReference>
<name>A0ABS5DT51_9BURK</name>
<dbReference type="InterPro" id="IPR040079">
    <property type="entry name" value="Glutathione_S-Trfase"/>
</dbReference>
<evidence type="ECO:0000259" key="1">
    <source>
        <dbReference type="PROSITE" id="PS50404"/>
    </source>
</evidence>
<organism evidence="3 4">
    <name type="scientific">Ideonella paludis</name>
    <dbReference type="NCBI Taxonomy" id="1233411"/>
    <lineage>
        <taxon>Bacteria</taxon>
        <taxon>Pseudomonadati</taxon>
        <taxon>Pseudomonadota</taxon>
        <taxon>Betaproteobacteria</taxon>
        <taxon>Burkholderiales</taxon>
        <taxon>Sphaerotilaceae</taxon>
        <taxon>Ideonella</taxon>
    </lineage>
</organism>
<proteinExistence type="predicted"/>
<dbReference type="InterPro" id="IPR004045">
    <property type="entry name" value="Glutathione_S-Trfase_N"/>
</dbReference>
<dbReference type="CDD" id="cd00570">
    <property type="entry name" value="GST_N_family"/>
    <property type="match status" value="1"/>
</dbReference>
<dbReference type="PANTHER" id="PTHR43968">
    <property type="match status" value="1"/>
</dbReference>
<dbReference type="CDD" id="cd10424">
    <property type="entry name" value="GST_C_9"/>
    <property type="match status" value="1"/>
</dbReference>
<dbReference type="RefSeq" id="WP_210805973.1">
    <property type="nucleotide sequence ID" value="NZ_JAGQDG010000001.1"/>
</dbReference>
<dbReference type="Gene3D" id="3.40.30.10">
    <property type="entry name" value="Glutaredoxin"/>
    <property type="match status" value="1"/>
</dbReference>
<dbReference type="Gene3D" id="1.20.1050.10">
    <property type="match status" value="1"/>
</dbReference>
<keyword evidence="4" id="KW-1185">Reference proteome</keyword>
<dbReference type="SFLD" id="SFLDS00019">
    <property type="entry name" value="Glutathione_Transferase_(cytos"/>
    <property type="match status" value="1"/>
</dbReference>
<dbReference type="InterPro" id="IPR010987">
    <property type="entry name" value="Glutathione-S-Trfase_C-like"/>
</dbReference>
<evidence type="ECO:0000313" key="4">
    <source>
        <dbReference type="Proteomes" id="UP000672097"/>
    </source>
</evidence>
<dbReference type="Pfam" id="PF13417">
    <property type="entry name" value="GST_N_3"/>
    <property type="match status" value="1"/>
</dbReference>
<dbReference type="SUPFAM" id="SSF52833">
    <property type="entry name" value="Thioredoxin-like"/>
    <property type="match status" value="1"/>
</dbReference>
<gene>
    <name evidence="3" type="ORF">KAK11_02965</name>
</gene>
<protein>
    <submittedName>
        <fullName evidence="3">Glutathione S-transferase</fullName>
    </submittedName>
</protein>
<comment type="caution">
    <text evidence="3">The sequence shown here is derived from an EMBL/GenBank/DDBJ whole genome shotgun (WGS) entry which is preliminary data.</text>
</comment>
<dbReference type="Pfam" id="PF13410">
    <property type="entry name" value="GST_C_2"/>
    <property type="match status" value="1"/>
</dbReference>
<dbReference type="SFLD" id="SFLDG00358">
    <property type="entry name" value="Main_(cytGST)"/>
    <property type="match status" value="1"/>
</dbReference>
<dbReference type="PROSITE" id="PS50405">
    <property type="entry name" value="GST_CTER"/>
    <property type="match status" value="1"/>
</dbReference>
<sequence length="225" mass="24225">MITLCGFAVSNYYNKIKLVLLEKGIPFTEEVVMTNSKDEAVLAASPLGKIPFIRTPEGTLCESSVIAEYLEELQPQPSLLPGSALQRGKVRELCTFVDLHLELVVRELYAQAFFGGTVSEGTQARVKRQLEKNIPAFQRLAKFGPYVAGDTFTLADCAAYVSLPLVAMATKTVLGSDMLADAGVDWKGYVKLLGERPSVQRVAADRKAAQDAQIAAIKAKAAAGG</sequence>
<dbReference type="Proteomes" id="UP000672097">
    <property type="component" value="Unassembled WGS sequence"/>
</dbReference>
<dbReference type="InterPro" id="IPR036249">
    <property type="entry name" value="Thioredoxin-like_sf"/>
</dbReference>
<dbReference type="EMBL" id="JAGQDG010000001">
    <property type="protein sequence ID" value="MBQ0934275.1"/>
    <property type="molecule type" value="Genomic_DNA"/>
</dbReference>
<feature type="domain" description="GST C-terminal" evidence="2">
    <location>
        <begin position="83"/>
        <end position="214"/>
    </location>
</feature>
<accession>A0ABS5DT51</accession>